<accession>A0A4Z0NRY6</accession>
<name>A0A4Z0NRY6_9HYPH</name>
<keyword evidence="1" id="KW-0812">Transmembrane</keyword>
<dbReference type="EMBL" id="SRLB01000007">
    <property type="protein sequence ID" value="TGD99883.1"/>
    <property type="molecule type" value="Genomic_DNA"/>
</dbReference>
<dbReference type="Proteomes" id="UP000297535">
    <property type="component" value="Unassembled WGS sequence"/>
</dbReference>
<dbReference type="AlphaFoldDB" id="A0A4Z0NRY6"/>
<feature type="transmembrane region" description="Helical" evidence="1">
    <location>
        <begin position="7"/>
        <end position="27"/>
    </location>
</feature>
<keyword evidence="3" id="KW-1185">Reference proteome</keyword>
<evidence type="ECO:0000256" key="1">
    <source>
        <dbReference type="SAM" id="Phobius"/>
    </source>
</evidence>
<dbReference type="OrthoDB" id="8005202at2"/>
<keyword evidence="1" id="KW-1133">Transmembrane helix</keyword>
<gene>
    <name evidence="2" type="ORF">EU555_11325</name>
</gene>
<proteinExistence type="predicted"/>
<keyword evidence="1" id="KW-0472">Membrane</keyword>
<reference evidence="2 3" key="1">
    <citation type="submission" date="2019-04" db="EMBL/GenBank/DDBJ databases">
        <authorList>
            <person name="Feng G."/>
            <person name="Zhu H."/>
        </authorList>
    </citation>
    <scope>NUCLEOTIDE SEQUENCE [LARGE SCALE GENOMIC DNA]</scope>
    <source>
        <strain evidence="2 3">6HR-1</strain>
    </source>
</reference>
<evidence type="ECO:0000313" key="2">
    <source>
        <dbReference type="EMBL" id="TGD99883.1"/>
    </source>
</evidence>
<organism evidence="2 3">
    <name type="scientific">Methylobacterium nonmethylotrophicum</name>
    <dbReference type="NCBI Taxonomy" id="1141884"/>
    <lineage>
        <taxon>Bacteria</taxon>
        <taxon>Pseudomonadati</taxon>
        <taxon>Pseudomonadota</taxon>
        <taxon>Alphaproteobacteria</taxon>
        <taxon>Hyphomicrobiales</taxon>
        <taxon>Methylobacteriaceae</taxon>
        <taxon>Methylobacterium</taxon>
    </lineage>
</organism>
<sequence>MNVSRGAFRLWVVLTGLWLALVGFFAWDEVTRTTRGHYQYAAELKEKVDPWEAYQNKRPIAELFKKPSETKWAASFSKIEYQYQAGYDAAVKEGSQVVVDFPDGSTLNLYTAFAKPEQELVGRWFWENRWQRRLDALSQQGPLLAIALVPPLLLLAVWFVGRWVLAGFRRA</sequence>
<comment type="caution">
    <text evidence="2">The sequence shown here is derived from an EMBL/GenBank/DDBJ whole genome shotgun (WGS) entry which is preliminary data.</text>
</comment>
<evidence type="ECO:0000313" key="3">
    <source>
        <dbReference type="Proteomes" id="UP000297535"/>
    </source>
</evidence>
<protein>
    <submittedName>
        <fullName evidence="2">Uncharacterized protein</fullName>
    </submittedName>
</protein>
<feature type="transmembrane region" description="Helical" evidence="1">
    <location>
        <begin position="143"/>
        <end position="165"/>
    </location>
</feature>